<organism evidence="2 3">
    <name type="scientific">Streptomyces litmocidini</name>
    <dbReference type="NCBI Taxonomy" id="67318"/>
    <lineage>
        <taxon>Bacteria</taxon>
        <taxon>Bacillati</taxon>
        <taxon>Actinomycetota</taxon>
        <taxon>Actinomycetes</taxon>
        <taxon>Kitasatosporales</taxon>
        <taxon>Streptomycetaceae</taxon>
        <taxon>Streptomyces</taxon>
    </lineage>
</organism>
<gene>
    <name evidence="2" type="ORF">ACH407_25040</name>
</gene>
<feature type="region of interest" description="Disordered" evidence="1">
    <location>
        <begin position="16"/>
        <end position="60"/>
    </location>
</feature>
<comment type="caution">
    <text evidence="2">The sequence shown here is derived from an EMBL/GenBank/DDBJ whole genome shotgun (WGS) entry which is preliminary data.</text>
</comment>
<name>A0ABW7UB02_9ACTN</name>
<evidence type="ECO:0000313" key="3">
    <source>
        <dbReference type="Proteomes" id="UP001611339"/>
    </source>
</evidence>
<evidence type="ECO:0000313" key="2">
    <source>
        <dbReference type="EMBL" id="MFI1716829.1"/>
    </source>
</evidence>
<sequence>MRKIIICTFLTLDGGMQWRGPRSDPEPHPSGDPACPAIQWTTERDGRRSPLVPETHTVRE</sequence>
<evidence type="ECO:0000256" key="1">
    <source>
        <dbReference type="SAM" id="MobiDB-lite"/>
    </source>
</evidence>
<accession>A0ABW7UB02</accession>
<protein>
    <submittedName>
        <fullName evidence="2">Uncharacterized protein</fullName>
    </submittedName>
</protein>
<dbReference type="RefSeq" id="WP_398711069.1">
    <property type="nucleotide sequence ID" value="NZ_JBIRUI010000012.1"/>
</dbReference>
<proteinExistence type="predicted"/>
<reference evidence="2 3" key="1">
    <citation type="submission" date="2024-10" db="EMBL/GenBank/DDBJ databases">
        <title>The Natural Products Discovery Center: Release of the First 8490 Sequenced Strains for Exploring Actinobacteria Biosynthetic Diversity.</title>
        <authorList>
            <person name="Kalkreuter E."/>
            <person name="Kautsar S.A."/>
            <person name="Yang D."/>
            <person name="Bader C.D."/>
            <person name="Teijaro C.N."/>
            <person name="Fluegel L."/>
            <person name="Davis C.M."/>
            <person name="Simpson J.R."/>
            <person name="Lauterbach L."/>
            <person name="Steele A.D."/>
            <person name="Gui C."/>
            <person name="Meng S."/>
            <person name="Li G."/>
            <person name="Viehrig K."/>
            <person name="Ye F."/>
            <person name="Su P."/>
            <person name="Kiefer A.F."/>
            <person name="Nichols A."/>
            <person name="Cepeda A.J."/>
            <person name="Yan W."/>
            <person name="Fan B."/>
            <person name="Jiang Y."/>
            <person name="Adhikari A."/>
            <person name="Zheng C.-J."/>
            <person name="Schuster L."/>
            <person name="Cowan T.M."/>
            <person name="Smanski M.J."/>
            <person name="Chevrette M.G."/>
            <person name="De Carvalho L.P.S."/>
            <person name="Shen B."/>
        </authorList>
    </citation>
    <scope>NUCLEOTIDE SEQUENCE [LARGE SCALE GENOMIC DNA]</scope>
    <source>
        <strain evidence="2 3">NPDC020602</strain>
    </source>
</reference>
<dbReference type="EMBL" id="JBIRUI010000012">
    <property type="protein sequence ID" value="MFI1716829.1"/>
    <property type="molecule type" value="Genomic_DNA"/>
</dbReference>
<keyword evidence="3" id="KW-1185">Reference proteome</keyword>
<dbReference type="Proteomes" id="UP001611339">
    <property type="component" value="Unassembled WGS sequence"/>
</dbReference>